<evidence type="ECO:0000313" key="1">
    <source>
        <dbReference type="EMBL" id="KAI3752073.1"/>
    </source>
</evidence>
<reference evidence="2" key="1">
    <citation type="journal article" date="2022" name="Mol. Ecol. Resour.">
        <title>The genomes of chicory, endive, great burdock and yacon provide insights into Asteraceae palaeo-polyploidization history and plant inulin production.</title>
        <authorList>
            <person name="Fan W."/>
            <person name="Wang S."/>
            <person name="Wang H."/>
            <person name="Wang A."/>
            <person name="Jiang F."/>
            <person name="Liu H."/>
            <person name="Zhao H."/>
            <person name="Xu D."/>
            <person name="Zhang Y."/>
        </authorList>
    </citation>
    <scope>NUCLEOTIDE SEQUENCE [LARGE SCALE GENOMIC DNA]</scope>
    <source>
        <strain evidence="2">cv. Punajuju</strain>
    </source>
</reference>
<reference evidence="1 2" key="2">
    <citation type="journal article" date="2022" name="Mol. Ecol. Resour.">
        <title>The genomes of chicory, endive, great burdock and yacon provide insights into Asteraceae paleo-polyploidization history and plant inulin production.</title>
        <authorList>
            <person name="Fan W."/>
            <person name="Wang S."/>
            <person name="Wang H."/>
            <person name="Wang A."/>
            <person name="Jiang F."/>
            <person name="Liu H."/>
            <person name="Zhao H."/>
            <person name="Xu D."/>
            <person name="Zhang Y."/>
        </authorList>
    </citation>
    <scope>NUCLEOTIDE SEQUENCE [LARGE SCALE GENOMIC DNA]</scope>
    <source>
        <strain evidence="2">cv. Punajuju</strain>
        <tissue evidence="1">Leaves</tissue>
    </source>
</reference>
<sequence length="75" mass="9037">MFASSIEKYCSFDVQIPEVGFRRCLGFEVFIKESDFDEEDGGNTKCWLPEYDKGRWRREEEMRQRFEEENLNPEG</sequence>
<accession>A0ACB9E0H7</accession>
<proteinExistence type="predicted"/>
<organism evidence="1 2">
    <name type="scientific">Cichorium intybus</name>
    <name type="common">Chicory</name>
    <dbReference type="NCBI Taxonomy" id="13427"/>
    <lineage>
        <taxon>Eukaryota</taxon>
        <taxon>Viridiplantae</taxon>
        <taxon>Streptophyta</taxon>
        <taxon>Embryophyta</taxon>
        <taxon>Tracheophyta</taxon>
        <taxon>Spermatophyta</taxon>
        <taxon>Magnoliopsida</taxon>
        <taxon>eudicotyledons</taxon>
        <taxon>Gunneridae</taxon>
        <taxon>Pentapetalae</taxon>
        <taxon>asterids</taxon>
        <taxon>campanulids</taxon>
        <taxon>Asterales</taxon>
        <taxon>Asteraceae</taxon>
        <taxon>Cichorioideae</taxon>
        <taxon>Cichorieae</taxon>
        <taxon>Cichoriinae</taxon>
        <taxon>Cichorium</taxon>
    </lineage>
</organism>
<dbReference type="Proteomes" id="UP001055811">
    <property type="component" value="Linkage Group LG04"/>
</dbReference>
<gene>
    <name evidence="1" type="ORF">L2E82_23226</name>
</gene>
<protein>
    <submittedName>
        <fullName evidence="1">Uncharacterized protein</fullName>
    </submittedName>
</protein>
<keyword evidence="2" id="KW-1185">Reference proteome</keyword>
<dbReference type="EMBL" id="CM042012">
    <property type="protein sequence ID" value="KAI3752073.1"/>
    <property type="molecule type" value="Genomic_DNA"/>
</dbReference>
<comment type="caution">
    <text evidence="1">The sequence shown here is derived from an EMBL/GenBank/DDBJ whole genome shotgun (WGS) entry which is preliminary data.</text>
</comment>
<evidence type="ECO:0000313" key="2">
    <source>
        <dbReference type="Proteomes" id="UP001055811"/>
    </source>
</evidence>
<name>A0ACB9E0H7_CICIN</name>